<reference evidence="5" key="1">
    <citation type="submission" date="2009-07" db="EMBL/GenBank/DDBJ databases">
        <authorList>
            <person name="Weinstock G."/>
            <person name="Sodergren E."/>
            <person name="Clifton S."/>
            <person name="Fulton L."/>
            <person name="Fulton B."/>
            <person name="Courtney L."/>
            <person name="Fronick C."/>
            <person name="Harrison M."/>
            <person name="Strong C."/>
            <person name="Farmer C."/>
            <person name="Delahaunty K."/>
            <person name="Markovic C."/>
            <person name="Hall O."/>
            <person name="Minx P."/>
            <person name="Tomlinson C."/>
            <person name="Mitreva M."/>
            <person name="Nelson J."/>
            <person name="Hou S."/>
            <person name="Wollam A."/>
            <person name="Pepin K.H."/>
            <person name="Johnson M."/>
            <person name="Bhonagiri V."/>
            <person name="Nash W.E."/>
            <person name="Warren W."/>
            <person name="Chinwalla A."/>
            <person name="Mardis E.R."/>
            <person name="Wilson R.K."/>
        </authorList>
    </citation>
    <scope>NUCLEOTIDE SEQUENCE [LARGE SCALE GENOMIC DNA]</scope>
    <source>
        <strain evidence="5">DSM 14469</strain>
    </source>
</reference>
<organism evidence="5 6">
    <name type="scientific">Marvinbryantia formatexigens DSM 14469</name>
    <dbReference type="NCBI Taxonomy" id="478749"/>
    <lineage>
        <taxon>Bacteria</taxon>
        <taxon>Bacillati</taxon>
        <taxon>Bacillota</taxon>
        <taxon>Clostridia</taxon>
        <taxon>Lachnospirales</taxon>
        <taxon>Lachnospiraceae</taxon>
        <taxon>Marvinbryantia</taxon>
    </lineage>
</organism>
<feature type="region of interest" description="Disordered" evidence="4">
    <location>
        <begin position="132"/>
        <end position="166"/>
    </location>
</feature>
<feature type="compositionally biased region" description="Low complexity" evidence="4">
    <location>
        <begin position="149"/>
        <end position="161"/>
    </location>
</feature>
<dbReference type="RefSeq" id="WP_006860936.1">
    <property type="nucleotide sequence ID" value="NZ_ACCL02000004.1"/>
</dbReference>
<dbReference type="PANTHER" id="PTHR32347:SF14">
    <property type="entry name" value="EFFLUX SYSTEM COMPONENT YKNX-RELATED"/>
    <property type="match status" value="1"/>
</dbReference>
<keyword evidence="2 3" id="KW-0175">Coiled coil</keyword>
<evidence type="ECO:0000256" key="3">
    <source>
        <dbReference type="SAM" id="Coils"/>
    </source>
</evidence>
<feature type="compositionally biased region" description="Acidic residues" evidence="4">
    <location>
        <begin position="619"/>
        <end position="633"/>
    </location>
</feature>
<feature type="compositionally biased region" description="Low complexity" evidence="4">
    <location>
        <begin position="479"/>
        <end position="496"/>
    </location>
</feature>
<dbReference type="EMBL" id="ACCL02000004">
    <property type="protein sequence ID" value="EET61947.1"/>
    <property type="molecule type" value="Genomic_DNA"/>
</dbReference>
<comment type="caution">
    <text evidence="5">The sequence shown here is derived from an EMBL/GenBank/DDBJ whole genome shotgun (WGS) entry which is preliminary data.</text>
</comment>
<evidence type="ECO:0000256" key="1">
    <source>
        <dbReference type="ARBA" id="ARBA00004196"/>
    </source>
</evidence>
<evidence type="ECO:0000256" key="2">
    <source>
        <dbReference type="ARBA" id="ARBA00023054"/>
    </source>
</evidence>
<dbReference type="Gene3D" id="2.40.420.20">
    <property type="match status" value="1"/>
</dbReference>
<comment type="subcellular location">
    <subcellularLocation>
        <location evidence="1">Cell envelope</location>
    </subcellularLocation>
</comment>
<feature type="region of interest" description="Disordered" evidence="4">
    <location>
        <begin position="581"/>
        <end position="635"/>
    </location>
</feature>
<feature type="compositionally biased region" description="Acidic residues" evidence="4">
    <location>
        <begin position="584"/>
        <end position="611"/>
    </location>
</feature>
<evidence type="ECO:0000313" key="6">
    <source>
        <dbReference type="Proteomes" id="UP000005561"/>
    </source>
</evidence>
<dbReference type="eggNOG" id="COG0845">
    <property type="taxonomic scope" value="Bacteria"/>
</dbReference>
<feature type="compositionally biased region" description="Polar residues" evidence="4">
    <location>
        <begin position="237"/>
        <end position="247"/>
    </location>
</feature>
<accession>C6LBZ4</accession>
<evidence type="ECO:0000256" key="4">
    <source>
        <dbReference type="SAM" id="MobiDB-lite"/>
    </source>
</evidence>
<dbReference type="Proteomes" id="UP000005561">
    <property type="component" value="Unassembled WGS sequence"/>
</dbReference>
<feature type="region of interest" description="Disordered" evidence="4">
    <location>
        <begin position="449"/>
        <end position="535"/>
    </location>
</feature>
<feature type="compositionally biased region" description="Acidic residues" evidence="4">
    <location>
        <begin position="248"/>
        <end position="261"/>
    </location>
</feature>
<feature type="compositionally biased region" description="Low complexity" evidence="4">
    <location>
        <begin position="198"/>
        <end position="236"/>
    </location>
</feature>
<evidence type="ECO:0000313" key="5">
    <source>
        <dbReference type="EMBL" id="EET61947.1"/>
    </source>
</evidence>
<name>C6LBZ4_9FIRM</name>
<dbReference type="InterPro" id="IPR050465">
    <property type="entry name" value="UPF0194_transport"/>
</dbReference>
<gene>
    <name evidence="5" type="ORF">BRYFOR_06141</name>
</gene>
<dbReference type="OrthoDB" id="2047779at2"/>
<feature type="coiled-coil region" evidence="3">
    <location>
        <begin position="846"/>
        <end position="880"/>
    </location>
</feature>
<dbReference type="GO" id="GO:0030313">
    <property type="term" value="C:cell envelope"/>
    <property type="evidence" value="ECO:0007669"/>
    <property type="project" value="UniProtKB-SubCell"/>
</dbReference>
<evidence type="ECO:0008006" key="7">
    <source>
        <dbReference type="Google" id="ProtNLM"/>
    </source>
</evidence>
<dbReference type="STRING" id="168384.SAMN05660368_00511"/>
<dbReference type="PANTHER" id="PTHR32347">
    <property type="entry name" value="EFFLUX SYSTEM COMPONENT YKNX-RELATED"/>
    <property type="match status" value="1"/>
</dbReference>
<feature type="compositionally biased region" description="Acidic residues" evidence="4">
    <location>
        <begin position="502"/>
        <end position="530"/>
    </location>
</feature>
<proteinExistence type="predicted"/>
<protein>
    <recommendedName>
        <fullName evidence="7">Membrane fusion protein biotin-lipoyl like domain-containing protein</fullName>
    </recommendedName>
</protein>
<keyword evidence="6" id="KW-1185">Reference proteome</keyword>
<dbReference type="AlphaFoldDB" id="C6LBZ4"/>
<sequence length="1090" mass="119459">MKKKKKVRNIIILLLGLAVLGGGITVGVRYYLANSGESVEVYPVSQLNGADWINYSYDSVNGTVVSDVNQQVYVPEDKVINEVYVAQGDEVKIGDKLLSYDTTLLELDLELQELTVQELDLEIESAEADLKKLKNTTPGTQKTLDDDGLSGPDLSLPGGSDSDVDGEEEARMIPAQNMLLASSDTAQEGTGAADAVSQQAETQAAQQTEGQTNAQTEAAQTETQGQTEGQTGTQTENSAQTEDTSGSQEEEQLITEPDYMDINDAPSAGTQNSSGKAEASGNDAAKPKLNQSLEKLLSYIRIKEPGEGGEVLLADTRNTGDAAATAQLSQQSVKLIPHFKETAEAHFERLNTYTMLIKGVTLKEDRSGKLYGTAKIDGNDYPEIGGYTLIRDGQTADVAHLTLAFHDGLDEQHEIAPELEDMYAELELSAEEITGDVLIFRTAKEDTDIEIAVGRPEETQPAEENGDVSGTEASETDATEQQTEGTTDSETSSQDTEQPETMTEDEVQATETEPASETESETETETETESETVPQNVIFDVTWYHGTNNEMKWPHSIDINFYEKTDEAQENSVWYRKISGSMEPETEADTENPEGDEEPATDEQVMLEDGTENMNTEGLQEETSDVVMEEEPDNSYSSVHWVTEPLAWDASLNPEDYTMVVSPKNTLNYIVRIAWGRTDENGTKTCSITMTYLEPDDSPLTKLEPLGELDFWTGENGLYYKGSGTKEDPYVFFCVDGAVIKSSFVNWVLGFNEDGTERMRNADGTERTGYFVRLEIRESDTITGAFIKSVGLDGTIRMEYGYGPGTYWIFSSDTGIVRYEEEVPDDMGDLGWDDPGWIDTGDTYTAEELATAIAEKEREIRKLNVDKREAELKLKDYQKDMEESVVVSSVDGYIKSVGETGDGSDAYMVVASEGGLYVRTTVSEVNLDSVEKGDTLEVTSWDGMTRANATITEISTFPDTSSDGYSYYGSSNPNSSSYPVLARLDDSAGMTVSDMVDVRYQEKESGESEIYLSSPYIRSENGQSYVYKVGENGLLKKQYVHTGVTSNGYVEIKSGLSTEDSVAFPYGKNVKDGAKVKTQDDDAFSGYGIG</sequence>
<feature type="region of interest" description="Disordered" evidence="4">
    <location>
        <begin position="185"/>
        <end position="287"/>
    </location>
</feature>